<evidence type="ECO:0000313" key="3">
    <source>
        <dbReference type="EMBL" id="QAV18084.1"/>
    </source>
</evidence>
<dbReference type="OrthoDB" id="2679261at2"/>
<evidence type="ECO:0000256" key="1">
    <source>
        <dbReference type="SAM" id="Phobius"/>
    </source>
</evidence>
<keyword evidence="5" id="KW-1185">Reference proteome</keyword>
<sequence>MTTKTLTVPQRQKNEREVGRLFSFMNLMAWSSLVIGIIMSLWNVFHFSDKNLTLMVGIGFMVGSVFIYTIGTAIHLVHERKFEQQENGEVTE</sequence>
<keyword evidence="1" id="KW-0472">Membrane</keyword>
<proteinExistence type="predicted"/>
<dbReference type="Proteomes" id="UP001527202">
    <property type="component" value="Unassembled WGS sequence"/>
</dbReference>
<evidence type="ECO:0000313" key="4">
    <source>
        <dbReference type="Proteomes" id="UP000288943"/>
    </source>
</evidence>
<dbReference type="Proteomes" id="UP000288943">
    <property type="component" value="Chromosome"/>
</dbReference>
<dbReference type="EMBL" id="CP026520">
    <property type="protein sequence ID" value="QAV18084.1"/>
    <property type="molecule type" value="Genomic_DNA"/>
</dbReference>
<evidence type="ECO:0000313" key="2">
    <source>
        <dbReference type="EMBL" id="MCY9596187.1"/>
    </source>
</evidence>
<name>A0A410WUS5_9BACL</name>
<keyword evidence="1" id="KW-0812">Transmembrane</keyword>
<dbReference type="GeneID" id="95375251"/>
<accession>A0A410WUS5</accession>
<keyword evidence="1" id="KW-1133">Transmembrane helix</keyword>
<evidence type="ECO:0000313" key="5">
    <source>
        <dbReference type="Proteomes" id="UP001527202"/>
    </source>
</evidence>
<feature type="transmembrane region" description="Helical" evidence="1">
    <location>
        <begin position="54"/>
        <end position="77"/>
    </location>
</feature>
<feature type="transmembrane region" description="Helical" evidence="1">
    <location>
        <begin position="21"/>
        <end position="42"/>
    </location>
</feature>
<reference evidence="3 4" key="1">
    <citation type="submission" date="2018-01" db="EMBL/GenBank/DDBJ databases">
        <title>The whole genome sequencing and assembly of Paenibacillus chitinolyticus KCCM 41400 strain.</title>
        <authorList>
            <person name="Kim J.-Y."/>
            <person name="Park M.-K."/>
            <person name="Lee Y.-J."/>
            <person name="Yi H."/>
            <person name="Bahn Y.-S."/>
            <person name="Kim J.F."/>
            <person name="Lee D.-W."/>
        </authorList>
    </citation>
    <scope>NUCLEOTIDE SEQUENCE [LARGE SCALE GENOMIC DNA]</scope>
    <source>
        <strain evidence="3 4">KCCM 41400</strain>
    </source>
</reference>
<gene>
    <name evidence="2" type="ORF">M5X16_10410</name>
    <name evidence="3" type="ORF">PC41400_10580</name>
</gene>
<reference evidence="2 5" key="2">
    <citation type="submission" date="2022-05" db="EMBL/GenBank/DDBJ databases">
        <title>Genome Sequencing of Bee-Associated Microbes.</title>
        <authorList>
            <person name="Dunlap C."/>
        </authorList>
    </citation>
    <scope>NUCLEOTIDE SEQUENCE [LARGE SCALE GENOMIC DNA]</scope>
    <source>
        <strain evidence="2 5">NRRL B-23120</strain>
    </source>
</reference>
<organism evidence="3 4">
    <name type="scientific">Paenibacillus chitinolyticus</name>
    <dbReference type="NCBI Taxonomy" id="79263"/>
    <lineage>
        <taxon>Bacteria</taxon>
        <taxon>Bacillati</taxon>
        <taxon>Bacillota</taxon>
        <taxon>Bacilli</taxon>
        <taxon>Bacillales</taxon>
        <taxon>Paenibacillaceae</taxon>
        <taxon>Paenibacillus</taxon>
    </lineage>
</organism>
<dbReference type="AlphaFoldDB" id="A0A410WUS5"/>
<protein>
    <submittedName>
        <fullName evidence="3">Uncharacterized protein</fullName>
    </submittedName>
</protein>
<dbReference type="KEGG" id="pchi:PC41400_10580"/>
<dbReference type="EMBL" id="JAMDMJ010000011">
    <property type="protein sequence ID" value="MCY9596187.1"/>
    <property type="molecule type" value="Genomic_DNA"/>
</dbReference>
<dbReference type="RefSeq" id="WP_042228792.1">
    <property type="nucleotide sequence ID" value="NZ_CP026520.1"/>
</dbReference>